<dbReference type="OrthoDB" id="5345625at2759"/>
<feature type="compositionally biased region" description="Basic and acidic residues" evidence="1">
    <location>
        <begin position="196"/>
        <end position="206"/>
    </location>
</feature>
<name>A0A2T2NRI9_CORCC</name>
<dbReference type="EMBL" id="KZ678134">
    <property type="protein sequence ID" value="PSN68047.1"/>
    <property type="molecule type" value="Genomic_DNA"/>
</dbReference>
<dbReference type="Proteomes" id="UP000240883">
    <property type="component" value="Unassembled WGS sequence"/>
</dbReference>
<feature type="compositionally biased region" description="Basic and acidic residues" evidence="1">
    <location>
        <begin position="230"/>
        <end position="254"/>
    </location>
</feature>
<dbReference type="STRING" id="1448308.A0A2T2NRI9"/>
<organism evidence="2 3">
    <name type="scientific">Corynespora cassiicola Philippines</name>
    <dbReference type="NCBI Taxonomy" id="1448308"/>
    <lineage>
        <taxon>Eukaryota</taxon>
        <taxon>Fungi</taxon>
        <taxon>Dikarya</taxon>
        <taxon>Ascomycota</taxon>
        <taxon>Pezizomycotina</taxon>
        <taxon>Dothideomycetes</taxon>
        <taxon>Pleosporomycetidae</taxon>
        <taxon>Pleosporales</taxon>
        <taxon>Corynesporascaceae</taxon>
        <taxon>Corynespora</taxon>
    </lineage>
</organism>
<evidence type="ECO:0000313" key="2">
    <source>
        <dbReference type="EMBL" id="PSN68047.1"/>
    </source>
</evidence>
<proteinExistence type="predicted"/>
<keyword evidence="3" id="KW-1185">Reference proteome</keyword>
<evidence type="ECO:0000313" key="3">
    <source>
        <dbReference type="Proteomes" id="UP000240883"/>
    </source>
</evidence>
<feature type="region of interest" description="Disordered" evidence="1">
    <location>
        <begin position="160"/>
        <end position="266"/>
    </location>
</feature>
<evidence type="ECO:0000256" key="1">
    <source>
        <dbReference type="SAM" id="MobiDB-lite"/>
    </source>
</evidence>
<gene>
    <name evidence="2" type="ORF">BS50DRAFT_573024</name>
</gene>
<feature type="region of interest" description="Disordered" evidence="1">
    <location>
        <begin position="21"/>
        <end position="46"/>
    </location>
</feature>
<sequence length="279" mass="30530">MNSQETNQSFSMFVNYGACDSQNSVQDQPAAPTSAPMKKEPGAGKKSRAELLRLRLGFGLYKVKTNQVSRRGSDIISTWELSSSSEALDNNTLAAAIPSSTDSNITIQQNQVPSITLSPARKSPKPAFVKANLDPFRPIGKLEHVPVLLPTAVSSRTIQDYHIPSSPPQTDNEPLASPLGLDEDNLRTPTAKRTRRDSESDHKDAAESPANNDNNSSNNNNNDDDDDDDHSNAEDRDESVQERLQRLREKRLNNEGELTSSAVKGHAAKGLLELMSGRR</sequence>
<feature type="compositionally biased region" description="Basic and acidic residues" evidence="1">
    <location>
        <begin position="37"/>
        <end position="46"/>
    </location>
</feature>
<accession>A0A2T2NRI9</accession>
<feature type="compositionally biased region" description="Low complexity" evidence="1">
    <location>
        <begin position="207"/>
        <end position="221"/>
    </location>
</feature>
<reference evidence="2 3" key="1">
    <citation type="journal article" date="2018" name="Front. Microbiol.">
        <title>Genome-Wide Analysis of Corynespora cassiicola Leaf Fall Disease Putative Effectors.</title>
        <authorList>
            <person name="Lopez D."/>
            <person name="Ribeiro S."/>
            <person name="Label P."/>
            <person name="Fumanal B."/>
            <person name="Venisse J.S."/>
            <person name="Kohler A."/>
            <person name="de Oliveira R.R."/>
            <person name="Labutti K."/>
            <person name="Lipzen A."/>
            <person name="Lail K."/>
            <person name="Bauer D."/>
            <person name="Ohm R.A."/>
            <person name="Barry K.W."/>
            <person name="Spatafora J."/>
            <person name="Grigoriev I.V."/>
            <person name="Martin F.M."/>
            <person name="Pujade-Renaud V."/>
        </authorList>
    </citation>
    <scope>NUCLEOTIDE SEQUENCE [LARGE SCALE GENOMIC DNA]</scope>
    <source>
        <strain evidence="2 3">Philippines</strain>
    </source>
</reference>
<protein>
    <submittedName>
        <fullName evidence="2">Uncharacterized protein</fullName>
    </submittedName>
</protein>
<dbReference type="AlphaFoldDB" id="A0A2T2NRI9"/>